<feature type="transmembrane region" description="Helical" evidence="1">
    <location>
        <begin position="40"/>
        <end position="71"/>
    </location>
</feature>
<dbReference type="STRING" id="37659.GCA_000703125_00100"/>
<keyword evidence="1" id="KW-0812">Transmembrane</keyword>
<keyword evidence="1" id="KW-0472">Membrane</keyword>
<proteinExistence type="predicted"/>
<protein>
    <submittedName>
        <fullName evidence="2">Uncharacterized protein DUF3307</fullName>
    </submittedName>
</protein>
<dbReference type="AlphaFoldDB" id="A0A2S6FUG7"/>
<organism evidence="2 3">
    <name type="scientific">Clostridium algidicarnis DSM 15099</name>
    <dbReference type="NCBI Taxonomy" id="1121295"/>
    <lineage>
        <taxon>Bacteria</taxon>
        <taxon>Bacillati</taxon>
        <taxon>Bacillota</taxon>
        <taxon>Clostridia</taxon>
        <taxon>Eubacteriales</taxon>
        <taxon>Clostridiaceae</taxon>
        <taxon>Clostridium</taxon>
    </lineage>
</organism>
<accession>A0A2S6FUG7</accession>
<keyword evidence="1" id="KW-1133">Transmembrane helix</keyword>
<name>A0A2S6FUG7_9CLOT</name>
<evidence type="ECO:0000313" key="2">
    <source>
        <dbReference type="EMBL" id="PPK44151.1"/>
    </source>
</evidence>
<feature type="transmembrane region" description="Helical" evidence="1">
    <location>
        <begin position="92"/>
        <end position="117"/>
    </location>
</feature>
<dbReference type="Proteomes" id="UP000239863">
    <property type="component" value="Unassembled WGS sequence"/>
</dbReference>
<dbReference type="EMBL" id="PTIS01000024">
    <property type="protein sequence ID" value="PPK44151.1"/>
    <property type="molecule type" value="Genomic_DNA"/>
</dbReference>
<comment type="caution">
    <text evidence="2">The sequence shown here is derived from an EMBL/GenBank/DDBJ whole genome shotgun (WGS) entry which is preliminary data.</text>
</comment>
<evidence type="ECO:0000256" key="1">
    <source>
        <dbReference type="SAM" id="Phobius"/>
    </source>
</evidence>
<dbReference type="RefSeq" id="WP_104410751.1">
    <property type="nucleotide sequence ID" value="NZ_PTIS01000024.1"/>
</dbReference>
<dbReference type="OrthoDB" id="5122730at2"/>
<dbReference type="Pfam" id="PF11750">
    <property type="entry name" value="DUF3307"/>
    <property type="match status" value="1"/>
</dbReference>
<sequence length="200" mass="23021">MAKIMLILFLIGHVLGDFYLQSSELALNKDESFKKLLKHSVIYLFSMMFVIIPVFSFQLLKWAFIISIAHFTVELMKFFIKNKITISDKIDVLAYSVDQIIHILIIMVTTLTIYLLSEPISYIYCIQSILNRLPADVLSIFSWILVLLIIIKPVSITIKKVLYRYKPTMNEDEVGGHPNAGALIGIIRLPMIRSFQNTTY</sequence>
<evidence type="ECO:0000313" key="3">
    <source>
        <dbReference type="Proteomes" id="UP000239863"/>
    </source>
</evidence>
<gene>
    <name evidence="2" type="ORF">BD821_12418</name>
</gene>
<feature type="transmembrane region" description="Helical" evidence="1">
    <location>
        <begin position="137"/>
        <end position="158"/>
    </location>
</feature>
<reference evidence="2 3" key="1">
    <citation type="submission" date="2018-02" db="EMBL/GenBank/DDBJ databases">
        <title>Genomic Encyclopedia of Archaeal and Bacterial Type Strains, Phase II (KMG-II): from individual species to whole genera.</title>
        <authorList>
            <person name="Goeker M."/>
        </authorList>
    </citation>
    <scope>NUCLEOTIDE SEQUENCE [LARGE SCALE GENOMIC DNA]</scope>
    <source>
        <strain evidence="2 3">DSM 15099</strain>
    </source>
</reference>
<dbReference type="InterPro" id="IPR021737">
    <property type="entry name" value="Phage_phiKZ_Orf197"/>
</dbReference>